<reference evidence="7" key="3">
    <citation type="submission" date="2015-02" db="EMBL/GenBank/DDBJ databases">
        <title>Genome analysis of three genomes within the thermophilic hydrogenogenic bacterial species Caldanaerobacter subterraneus.</title>
        <authorList>
            <person name="Sant'Anna F.H."/>
            <person name="Lebedinsky A."/>
            <person name="Sokolova T."/>
            <person name="Robb F.T."/>
            <person name="Gonzalez J.M."/>
        </authorList>
    </citation>
    <scope>NUCLEOTIDE SEQUENCE [LARGE SCALE GENOMIC DNA]</scope>
    <source>
        <strain evidence="7">DSM 12653</strain>
    </source>
</reference>
<dbReference type="Pfam" id="PF00704">
    <property type="entry name" value="Glyco_hydro_18"/>
    <property type="match status" value="1"/>
</dbReference>
<dbReference type="Gene3D" id="3.10.50.10">
    <property type="match status" value="1"/>
</dbReference>
<evidence type="ECO:0000313" key="6">
    <source>
        <dbReference type="EMBL" id="KKC30801.1"/>
    </source>
</evidence>
<comment type="caution">
    <text evidence="6">The sequence shown here is derived from an EMBL/GenBank/DDBJ whole genome shotgun (WGS) entry which is preliminary data.</text>
</comment>
<evidence type="ECO:0000259" key="5">
    <source>
        <dbReference type="PROSITE" id="PS51910"/>
    </source>
</evidence>
<evidence type="ECO:0000313" key="7">
    <source>
        <dbReference type="Proteomes" id="UP000010146"/>
    </source>
</evidence>
<dbReference type="InterPro" id="IPR011583">
    <property type="entry name" value="Chitinase_II/V-like_cat"/>
</dbReference>
<dbReference type="RefSeq" id="WP_009609615.1">
    <property type="nucleotide sequence ID" value="NZ_ABXP02000026.1"/>
</dbReference>
<evidence type="ECO:0000256" key="2">
    <source>
        <dbReference type="ARBA" id="ARBA00023295"/>
    </source>
</evidence>
<dbReference type="SMART" id="SM00636">
    <property type="entry name" value="Glyco_18"/>
    <property type="match status" value="1"/>
</dbReference>
<dbReference type="PANTHER" id="PTHR46066:SF2">
    <property type="entry name" value="CHITINASE DOMAIN-CONTAINING PROTEIN 1"/>
    <property type="match status" value="1"/>
</dbReference>
<organism evidence="6 7">
    <name type="scientific">Caldanaerobacter subterraneus subsp. pacificus DSM 12653</name>
    <dbReference type="NCBI Taxonomy" id="391606"/>
    <lineage>
        <taxon>Bacteria</taxon>
        <taxon>Bacillati</taxon>
        <taxon>Bacillota</taxon>
        <taxon>Clostridia</taxon>
        <taxon>Thermoanaerobacterales</taxon>
        <taxon>Thermoanaerobacteraceae</taxon>
        <taxon>Caldanaerobacter</taxon>
    </lineage>
</organism>
<evidence type="ECO:0000256" key="1">
    <source>
        <dbReference type="ARBA" id="ARBA00022801"/>
    </source>
</evidence>
<keyword evidence="1 3" id="KW-0378">Hydrolase</keyword>
<dbReference type="GO" id="GO:0004553">
    <property type="term" value="F:hydrolase activity, hydrolyzing O-glycosyl compounds"/>
    <property type="evidence" value="ECO:0007669"/>
    <property type="project" value="InterPro"/>
</dbReference>
<proteinExistence type="inferred from homology"/>
<evidence type="ECO:0000256" key="3">
    <source>
        <dbReference type="RuleBase" id="RU000489"/>
    </source>
</evidence>
<dbReference type="InterPro" id="IPR029070">
    <property type="entry name" value="Chitinase_insertion_sf"/>
</dbReference>
<dbReference type="Gene3D" id="3.20.20.80">
    <property type="entry name" value="Glycosidases"/>
    <property type="match status" value="1"/>
</dbReference>
<dbReference type="Proteomes" id="UP000010146">
    <property type="component" value="Unassembled WGS sequence"/>
</dbReference>
<dbReference type="EMBL" id="ABXP02000026">
    <property type="protein sequence ID" value="KKC30801.1"/>
    <property type="molecule type" value="Genomic_DNA"/>
</dbReference>
<keyword evidence="2 3" id="KW-0326">Glycosidase</keyword>
<comment type="similarity">
    <text evidence="4">Belongs to the glycosyl hydrolase 18 family.</text>
</comment>
<dbReference type="AlphaFoldDB" id="B7R5W6"/>
<protein>
    <recommendedName>
        <fullName evidence="5">GH18 domain-containing protein</fullName>
    </recommendedName>
</protein>
<dbReference type="GO" id="GO:0005975">
    <property type="term" value="P:carbohydrate metabolic process"/>
    <property type="evidence" value="ECO:0007669"/>
    <property type="project" value="InterPro"/>
</dbReference>
<dbReference type="InterPro" id="IPR001223">
    <property type="entry name" value="Glyco_hydro18_cat"/>
</dbReference>
<dbReference type="GO" id="GO:0008061">
    <property type="term" value="F:chitin binding"/>
    <property type="evidence" value="ECO:0007669"/>
    <property type="project" value="InterPro"/>
</dbReference>
<dbReference type="InterPro" id="IPR001579">
    <property type="entry name" value="Glyco_hydro_18_chit_AS"/>
</dbReference>
<feature type="domain" description="GH18" evidence="5">
    <location>
        <begin position="1"/>
        <end position="353"/>
    </location>
</feature>
<dbReference type="PROSITE" id="PS01095">
    <property type="entry name" value="GH18_1"/>
    <property type="match status" value="1"/>
</dbReference>
<sequence>MFKLGWVVPEVKESINSFVKYGQKLTHVSPTWLRFDSNADLHLTVTEEEIHRFLEIAKEKKVKVVPLVVNERFDEGVAGSILGNKKMQEKAAEQLVKFAEKYQVDGVNLDFEGVFGLWRYEYTEFVGKVSEELHRLGKEVSVDVVCQTAPPKSIDDLKENMSGNFEEIKKMLSWADSYDYEGLGKLVDQFILMGYDYHAMGSEPGPVGPLWWIRDVLDYTLKIVDKNKVVLGLPFYGRGWTSIDKMRVEDWEPRNPMSREPMKTAFEAGFELGKAYDYREIKEKSRYFIKSGINPEENSPWGVWELEDGKMTIVYYDDLESLKKKISLVREYELLGIAFWRLGHEDERIWDVL</sequence>
<dbReference type="PROSITE" id="PS51910">
    <property type="entry name" value="GH18_2"/>
    <property type="match status" value="1"/>
</dbReference>
<reference evidence="6 7" key="1">
    <citation type="submission" date="2008-07" db="EMBL/GenBank/DDBJ databases">
        <authorList>
            <person name="Gonzalez J."/>
            <person name="Sokolova T."/>
            <person name="Ferriera S."/>
            <person name="Johnson J."/>
            <person name="Kravitz S."/>
            <person name="Beeson K."/>
            <person name="Sutton G."/>
            <person name="Rogers Y.-H."/>
            <person name="Friedman R."/>
            <person name="Frazier M."/>
            <person name="Venter J.C."/>
        </authorList>
    </citation>
    <scope>NUCLEOTIDE SEQUENCE [LARGE SCALE GENOMIC DNA]</scope>
    <source>
        <strain evidence="6 7">DSM 12653</strain>
    </source>
</reference>
<reference evidence="6 7" key="2">
    <citation type="journal article" date="2015" name="BMC Genomics">
        <title>Analysis of three genomes within the thermophilic bacterial species Caldanaerobacter subterraneus with a focus on carbon monoxide dehydrogenase evolution and hydrolase diversity.</title>
        <authorList>
            <person name="Sant'Anna F.H."/>
            <person name="Lebedinsky A.V."/>
            <person name="Sokolova T.G."/>
            <person name="Robb F.T."/>
            <person name="Gonzalez J.M."/>
        </authorList>
    </citation>
    <scope>NUCLEOTIDE SEQUENCE [LARGE SCALE GENOMIC DNA]</scope>
    <source>
        <strain evidence="6 7">DSM 12653</strain>
    </source>
</reference>
<dbReference type="InterPro" id="IPR017853">
    <property type="entry name" value="GH"/>
</dbReference>
<dbReference type="PANTHER" id="PTHR46066">
    <property type="entry name" value="CHITINASE DOMAIN-CONTAINING PROTEIN 1 FAMILY MEMBER"/>
    <property type="match status" value="1"/>
</dbReference>
<dbReference type="SUPFAM" id="SSF51445">
    <property type="entry name" value="(Trans)glycosidases"/>
    <property type="match status" value="1"/>
</dbReference>
<accession>B7R5W6</accession>
<evidence type="ECO:0000256" key="4">
    <source>
        <dbReference type="RuleBase" id="RU004453"/>
    </source>
</evidence>
<name>B7R5W6_9THEO</name>
<gene>
    <name evidence="6" type="ORF">CDSM653_00225</name>
</gene>